<comment type="similarity">
    <text evidence="7">Belongs to the binding-protein-dependent transport system permease family.</text>
</comment>
<accession>A0A2A7MHH3</accession>
<dbReference type="AlphaFoldDB" id="A0A2A7MHH3"/>
<evidence type="ECO:0000313" key="10">
    <source>
        <dbReference type="EMBL" id="CAI3660413.1"/>
    </source>
</evidence>
<gene>
    <name evidence="12" type="primary">lacG</name>
    <name evidence="10" type="ORF">CNEO2_50003</name>
    <name evidence="9" type="ORF">CNEO_43337</name>
    <name evidence="12" type="ORF">CNEONATNEC25_02055</name>
    <name evidence="11" type="ORF">CQ394_05410</name>
</gene>
<dbReference type="GeneID" id="68877429"/>
<dbReference type="Proteomes" id="UP001189143">
    <property type="component" value="Unassembled WGS sequence"/>
</dbReference>
<feature type="domain" description="ABC transmembrane type-1" evidence="8">
    <location>
        <begin position="71"/>
        <end position="267"/>
    </location>
</feature>
<dbReference type="Pfam" id="PF00528">
    <property type="entry name" value="BPD_transp_1"/>
    <property type="match status" value="1"/>
</dbReference>
<dbReference type="GO" id="GO:0055085">
    <property type="term" value="P:transmembrane transport"/>
    <property type="evidence" value="ECO:0007669"/>
    <property type="project" value="InterPro"/>
</dbReference>
<organism evidence="11 13">
    <name type="scientific">Clostridium neonatale</name>
    <dbReference type="NCBI Taxonomy" id="137838"/>
    <lineage>
        <taxon>Bacteria</taxon>
        <taxon>Bacillati</taxon>
        <taxon>Bacillota</taxon>
        <taxon>Clostridia</taxon>
        <taxon>Eubacteriales</taxon>
        <taxon>Clostridiaceae</taxon>
        <taxon>Clostridium</taxon>
    </lineage>
</organism>
<dbReference type="InterPro" id="IPR000515">
    <property type="entry name" value="MetI-like"/>
</dbReference>
<evidence type="ECO:0000256" key="5">
    <source>
        <dbReference type="ARBA" id="ARBA00022989"/>
    </source>
</evidence>
<dbReference type="EMBL" id="UWJD01000001">
    <property type="protein sequence ID" value="VCT84455.1"/>
    <property type="molecule type" value="Genomic_DNA"/>
</dbReference>
<keyword evidence="5 7" id="KW-1133">Transmembrane helix</keyword>
<reference evidence="11 13" key="1">
    <citation type="submission" date="2017-10" db="EMBL/GenBank/DDBJ databases">
        <title>Effective Description of Clostridium neonatale sp. nov. linked to necrotizing enterocolitis in neonates and a clarification of species assignable to the genus Clostridium (Prazmowski 1880) emend. Lawson and Rainey 2016.</title>
        <authorList>
            <person name="Bernard K."/>
            <person name="Burdz T."/>
            <person name="Wiebe D."/>
            <person name="Balcewich B."/>
            <person name="Alfa M."/>
            <person name="Bernier A.-M."/>
        </authorList>
    </citation>
    <scope>NUCLEOTIDE SEQUENCE [LARGE SCALE GENOMIC DNA]</scope>
    <source>
        <strain evidence="11 13">LCDC99A005</strain>
    </source>
</reference>
<feature type="transmembrane region" description="Helical" evidence="7">
    <location>
        <begin position="108"/>
        <end position="128"/>
    </location>
</feature>
<feature type="transmembrane region" description="Helical" evidence="7">
    <location>
        <begin position="140"/>
        <end position="163"/>
    </location>
</feature>
<evidence type="ECO:0000313" key="11">
    <source>
        <dbReference type="EMBL" id="PEG31164.1"/>
    </source>
</evidence>
<dbReference type="OrthoDB" id="9787837at2"/>
<dbReference type="GO" id="GO:0005886">
    <property type="term" value="C:plasma membrane"/>
    <property type="evidence" value="ECO:0007669"/>
    <property type="project" value="UniProtKB-SubCell"/>
</dbReference>
<proteinExistence type="inferred from homology"/>
<protein>
    <submittedName>
        <fullName evidence="9">ABC transporter, permease component</fullName>
    </submittedName>
    <submittedName>
        <fullName evidence="11">Carbohydrate ABC transporter permease</fullName>
    </submittedName>
    <submittedName>
        <fullName evidence="12">Lactose transport system permease protein LacG</fullName>
    </submittedName>
</protein>
<keyword evidence="13" id="KW-1185">Reference proteome</keyword>
<dbReference type="PANTHER" id="PTHR43744">
    <property type="entry name" value="ABC TRANSPORTER PERMEASE PROTEIN MG189-RELATED-RELATED"/>
    <property type="match status" value="1"/>
</dbReference>
<evidence type="ECO:0000313" key="14">
    <source>
        <dbReference type="Proteomes" id="UP000431451"/>
    </source>
</evidence>
<reference evidence="9" key="3">
    <citation type="submission" date="2021-10" db="EMBL/GenBank/DDBJ databases">
        <authorList>
            <person name="Mesa V."/>
        </authorList>
    </citation>
    <scope>NUCLEOTIDE SEQUENCE</scope>
    <source>
        <strain evidence="9">CC3_PB</strain>
    </source>
</reference>
<dbReference type="RefSeq" id="WP_058295322.1">
    <property type="nucleotide sequence ID" value="NZ_CAKJVD010000021.1"/>
</dbReference>
<keyword evidence="3" id="KW-1003">Cell membrane</keyword>
<reference evidence="12 14" key="2">
    <citation type="submission" date="2018-06" db="EMBL/GenBank/DDBJ databases">
        <authorList>
            <consortium name="IHU Genomes"/>
        </authorList>
    </citation>
    <scope>NUCLEOTIDE SEQUENCE [LARGE SCALE GENOMIC DNA]</scope>
    <source>
        <strain evidence="12 14">NEC25</strain>
    </source>
</reference>
<dbReference type="EMBL" id="PDCJ01000001">
    <property type="protein sequence ID" value="PEG31164.1"/>
    <property type="molecule type" value="Genomic_DNA"/>
</dbReference>
<evidence type="ECO:0000256" key="4">
    <source>
        <dbReference type="ARBA" id="ARBA00022692"/>
    </source>
</evidence>
<name>A0A2A7MHH3_9CLOT</name>
<dbReference type="PROSITE" id="PS50928">
    <property type="entry name" value="ABC_TM1"/>
    <property type="match status" value="1"/>
</dbReference>
<evidence type="ECO:0000256" key="3">
    <source>
        <dbReference type="ARBA" id="ARBA00022475"/>
    </source>
</evidence>
<dbReference type="Proteomes" id="UP000431451">
    <property type="component" value="Unassembled WGS sequence"/>
</dbReference>
<evidence type="ECO:0000256" key="1">
    <source>
        <dbReference type="ARBA" id="ARBA00004651"/>
    </source>
</evidence>
<feature type="transmembrane region" description="Helical" evidence="7">
    <location>
        <begin position="77"/>
        <end position="96"/>
    </location>
</feature>
<dbReference type="STRING" id="137838.GCA_001458595_02550"/>
<evidence type="ECO:0000313" key="9">
    <source>
        <dbReference type="EMBL" id="CAG9707941.1"/>
    </source>
</evidence>
<reference evidence="10" key="4">
    <citation type="submission" date="2022-10" db="EMBL/GenBank/DDBJ databases">
        <authorList>
            <person name="Aires J."/>
            <person name="Mesa V."/>
        </authorList>
    </citation>
    <scope>NUCLEOTIDE SEQUENCE</scope>
    <source>
        <strain evidence="10">Clostridium neonatale JD116</strain>
    </source>
</reference>
<dbReference type="CDD" id="cd06261">
    <property type="entry name" value="TM_PBP2"/>
    <property type="match status" value="1"/>
</dbReference>
<evidence type="ECO:0000256" key="6">
    <source>
        <dbReference type="ARBA" id="ARBA00023136"/>
    </source>
</evidence>
<evidence type="ECO:0000259" key="8">
    <source>
        <dbReference type="PROSITE" id="PS50928"/>
    </source>
</evidence>
<dbReference type="InterPro" id="IPR035906">
    <property type="entry name" value="MetI-like_sf"/>
</dbReference>
<evidence type="ECO:0000313" key="12">
    <source>
        <dbReference type="EMBL" id="VCT84455.1"/>
    </source>
</evidence>
<keyword evidence="2 7" id="KW-0813">Transport</keyword>
<dbReference type="Gene3D" id="1.10.3720.10">
    <property type="entry name" value="MetI-like"/>
    <property type="match status" value="1"/>
</dbReference>
<sequence length="280" mass="31165">MNKRKFKFSSAFKYVFLSLAAFISIFPFFWMIIGATNKSVDVTRGKLTIGSNLMTNINNLLGSDLGFINSLGNSAKIAIITTIVALLVSSIAGYGFEIFRTDTRDKVFNILLLSMMVPFSALMIPLFKMFGYLKTTPLKFIGLNTIGAIILPSIATAFLIFFFRQNTKSFPKDTLEAARIDGLSEIGIFFKMYMPMMKTTYAAAAIITFMSSWNNYLWPLLALQSPEKRTVPLIISTLGSSYTPDYGMIMVAIVIATLPTAFVFFVMQKQFVQGMLGSVK</sequence>
<dbReference type="SUPFAM" id="SSF161098">
    <property type="entry name" value="MetI-like"/>
    <property type="match status" value="1"/>
</dbReference>
<dbReference type="Proteomes" id="UP000220840">
    <property type="component" value="Unassembled WGS sequence"/>
</dbReference>
<comment type="subcellular location">
    <subcellularLocation>
        <location evidence="1 7">Cell membrane</location>
        <topology evidence="1 7">Multi-pass membrane protein</topology>
    </subcellularLocation>
</comment>
<dbReference type="Proteomes" id="UP000789738">
    <property type="component" value="Unassembled WGS sequence"/>
</dbReference>
<feature type="transmembrane region" description="Helical" evidence="7">
    <location>
        <begin position="200"/>
        <end position="218"/>
    </location>
</feature>
<evidence type="ECO:0000256" key="7">
    <source>
        <dbReference type="RuleBase" id="RU363032"/>
    </source>
</evidence>
<dbReference type="EMBL" id="CAMTCP010000259">
    <property type="protein sequence ID" value="CAI3660413.1"/>
    <property type="molecule type" value="Genomic_DNA"/>
</dbReference>
<dbReference type="EMBL" id="CAKJVE010000004">
    <property type="protein sequence ID" value="CAG9707941.1"/>
    <property type="molecule type" value="Genomic_DNA"/>
</dbReference>
<evidence type="ECO:0000256" key="2">
    <source>
        <dbReference type="ARBA" id="ARBA00022448"/>
    </source>
</evidence>
<keyword evidence="4 7" id="KW-0812">Transmembrane</keyword>
<feature type="transmembrane region" description="Helical" evidence="7">
    <location>
        <begin position="12"/>
        <end position="33"/>
    </location>
</feature>
<keyword evidence="6 7" id="KW-0472">Membrane</keyword>
<dbReference type="PANTHER" id="PTHR43744:SF2">
    <property type="entry name" value="ARABINOOLIGOSACCHARIDES TRANSPORT SYSTEM PERMEASE PROTEIN ARAQ"/>
    <property type="match status" value="1"/>
</dbReference>
<evidence type="ECO:0000313" key="13">
    <source>
        <dbReference type="Proteomes" id="UP000220840"/>
    </source>
</evidence>
<feature type="transmembrane region" description="Helical" evidence="7">
    <location>
        <begin position="246"/>
        <end position="267"/>
    </location>
</feature>